<dbReference type="GO" id="GO:0036064">
    <property type="term" value="C:ciliary basal body"/>
    <property type="evidence" value="ECO:0007669"/>
    <property type="project" value="TreeGrafter"/>
</dbReference>
<feature type="compositionally biased region" description="Polar residues" evidence="2">
    <location>
        <begin position="435"/>
        <end position="457"/>
    </location>
</feature>
<dbReference type="PRINTS" id="PR02062">
    <property type="entry name" value="CENTROSOME78"/>
</dbReference>
<dbReference type="SUPFAM" id="SSF52047">
    <property type="entry name" value="RNI-like"/>
    <property type="match status" value="1"/>
</dbReference>
<organism evidence="3">
    <name type="scientific">Musca domestica</name>
    <name type="common">House fly</name>
    <dbReference type="NCBI Taxonomy" id="7370"/>
    <lineage>
        <taxon>Eukaryota</taxon>
        <taxon>Metazoa</taxon>
        <taxon>Ecdysozoa</taxon>
        <taxon>Arthropoda</taxon>
        <taxon>Hexapoda</taxon>
        <taxon>Insecta</taxon>
        <taxon>Pterygota</taxon>
        <taxon>Neoptera</taxon>
        <taxon>Endopterygota</taxon>
        <taxon>Diptera</taxon>
        <taxon>Brachycera</taxon>
        <taxon>Muscomorpha</taxon>
        <taxon>Muscoidea</taxon>
        <taxon>Muscidae</taxon>
        <taxon>Musca</taxon>
    </lineage>
</organism>
<feature type="region of interest" description="Disordered" evidence="2">
    <location>
        <begin position="651"/>
        <end position="702"/>
    </location>
</feature>
<dbReference type="RefSeq" id="XP_011290207.2">
    <property type="nucleotide sequence ID" value="XM_011291905.3"/>
</dbReference>
<keyword evidence="1" id="KW-0175">Coiled coil</keyword>
<dbReference type="EnsemblMetazoa" id="MDOA006162-RB">
    <property type="protein sequence ID" value="MDOA006162-PB"/>
    <property type="gene ID" value="MDOA006162"/>
</dbReference>
<dbReference type="OrthoDB" id="78308at2759"/>
<dbReference type="PANTHER" id="PTHR24110">
    <property type="entry name" value="CENTROSOMAL PROTEIN OF 78 KDA"/>
    <property type="match status" value="1"/>
</dbReference>
<dbReference type="KEGG" id="mde:101898418"/>
<dbReference type="VEuPathDB" id="VectorBase:MDOA006162"/>
<feature type="compositionally biased region" description="Basic and acidic residues" evidence="2">
    <location>
        <begin position="496"/>
        <end position="523"/>
    </location>
</feature>
<feature type="coiled-coil region" evidence="1">
    <location>
        <begin position="350"/>
        <end position="405"/>
    </location>
</feature>
<dbReference type="RefSeq" id="XP_019890355.2">
    <property type="nucleotide sequence ID" value="XM_020034796.2"/>
</dbReference>
<dbReference type="RefSeq" id="XP_019890354.2">
    <property type="nucleotide sequence ID" value="XM_020034795.2"/>
</dbReference>
<dbReference type="InterPro" id="IPR032675">
    <property type="entry name" value="LRR_dom_sf"/>
</dbReference>
<dbReference type="AlphaFoldDB" id="A0A1I8MLD7"/>
<proteinExistence type="predicted"/>
<dbReference type="STRING" id="7370.A0A1I8MLD7"/>
<dbReference type="GO" id="GO:0005813">
    <property type="term" value="C:centrosome"/>
    <property type="evidence" value="ECO:0007669"/>
    <property type="project" value="TreeGrafter"/>
</dbReference>
<accession>A0A1I8MLD7</accession>
<dbReference type="GO" id="GO:0044782">
    <property type="term" value="P:cilium organization"/>
    <property type="evidence" value="ECO:0007669"/>
    <property type="project" value="TreeGrafter"/>
</dbReference>
<reference evidence="3" key="1">
    <citation type="submission" date="2020-05" db="UniProtKB">
        <authorList>
            <consortium name="EnsemblMetazoa"/>
        </authorList>
    </citation>
    <scope>IDENTIFICATION</scope>
    <source>
        <strain evidence="3">Aabys</strain>
    </source>
</reference>
<feature type="region of interest" description="Disordered" evidence="2">
    <location>
        <begin position="616"/>
        <end position="635"/>
    </location>
</feature>
<evidence type="ECO:0008006" key="4">
    <source>
        <dbReference type="Google" id="ProtNLM"/>
    </source>
</evidence>
<gene>
    <name evidence="3" type="primary">101898418</name>
</gene>
<feature type="compositionally biased region" description="Polar residues" evidence="2">
    <location>
        <begin position="616"/>
        <end position="629"/>
    </location>
</feature>
<evidence type="ECO:0000256" key="1">
    <source>
        <dbReference type="SAM" id="Coils"/>
    </source>
</evidence>
<dbReference type="SMART" id="SM00368">
    <property type="entry name" value="LRR_RI"/>
    <property type="match status" value="5"/>
</dbReference>
<dbReference type="PANTHER" id="PTHR24110:SF3">
    <property type="entry name" value="CENTROSOMAL PROTEIN OF 78 KDA"/>
    <property type="match status" value="1"/>
</dbReference>
<dbReference type="VEuPathDB" id="VectorBase:MDOMA2_016313"/>
<dbReference type="Gene3D" id="3.80.10.10">
    <property type="entry name" value="Ribonuclease Inhibitor"/>
    <property type="match status" value="2"/>
</dbReference>
<name>A0A1I8MLD7_MUSDO</name>
<evidence type="ECO:0000256" key="2">
    <source>
        <dbReference type="SAM" id="MobiDB-lite"/>
    </source>
</evidence>
<sequence>MPKCNNLELRDVSSCTSSKKLTRCRSFHFRYLELCRAKNLTPLTDIKAKNNCTSSLDFYGDKLDVNDWLLIVEALYYDQVLQTLAIRMRKTFAMVLEHLDTEKKARLFRQKPVLFTKFIFSGVVEAISNCIQYNKNLRVLILEGLPLNEKYVESIAKALSSNESLNDISFQRSNIGDKGCEAICNTIKYLENVEKLNLSECELTTKGAEYVADMVKIQKISRYTEGWQKSLRYRDVDPDTMPGLRSLTLARNPQIGDEGIKPIVEVLKEDVWIKVIDMENCGLTDRAANLILDCLELNNYIIDFNVRGNAGISKFLQRSIREQLGKEDEDQLLLAEKNHELVPGPNGTMIKRPKITIAALKEQIKTLEEQLEFERMLRKKAEQLNDKLNQQILAYESQLESKMNSQIPDGYVLVKDESLQSIIRERNDFQKLANSVAGSNDEATPRQSAHRLQQSTEIEQEEDETISIPFNGISSKTSEQTLTPKESRKSHKVRKVKSEMKYVESPPKDSAKRKISKSDHEFSNESDGNIPAIQIESNIGDTLSNNTSRSTVSTVINTRMQLRSAKKNNVNFYNNNNADCNINNNILVKNLNKNNNHNSNINLKKLELDDLSMATPRSTNSEINSTSDSDTLRNDLVDNYQPLKVFIRRGKKSPAMPLTPIPMSPRSANDDMEPNETDNYLNNRRSKREKSPRSLFFGLGDE</sequence>
<protein>
    <recommendedName>
        <fullName evidence="4">Leucine Rich repeat protein</fullName>
    </recommendedName>
</protein>
<feature type="compositionally biased region" description="Polar residues" evidence="2">
    <location>
        <begin position="472"/>
        <end position="484"/>
    </location>
</feature>
<evidence type="ECO:0000313" key="3">
    <source>
        <dbReference type="EnsemblMetazoa" id="MDOA006162-PB"/>
    </source>
</evidence>
<dbReference type="Pfam" id="PF13516">
    <property type="entry name" value="LRR_6"/>
    <property type="match status" value="3"/>
</dbReference>
<feature type="region of interest" description="Disordered" evidence="2">
    <location>
        <begin position="435"/>
        <end position="528"/>
    </location>
</feature>
<dbReference type="FunFam" id="3.80.10.10:FF:000933">
    <property type="entry name" value="RNI-like superfamily protein"/>
    <property type="match status" value="1"/>
</dbReference>
<dbReference type="InterPro" id="IPR001611">
    <property type="entry name" value="Leu-rich_rpt"/>
</dbReference>
<dbReference type="eggNOG" id="KOG4308">
    <property type="taxonomic scope" value="Eukaryota"/>
</dbReference>
<dbReference type="InterPro" id="IPR026212">
    <property type="entry name" value="Cep78"/>
</dbReference>